<accession>K9VQX4</accession>
<keyword evidence="1" id="KW-0418">Kinase</keyword>
<dbReference type="GO" id="GO:0016301">
    <property type="term" value="F:kinase activity"/>
    <property type="evidence" value="ECO:0007669"/>
    <property type="project" value="UniProtKB-KW"/>
</dbReference>
<proteinExistence type="predicted"/>
<gene>
    <name evidence="1" type="ORF">Osc7112_5743</name>
</gene>
<evidence type="ECO:0000313" key="1">
    <source>
        <dbReference type="EMBL" id="AFZ09954.1"/>
    </source>
</evidence>
<organism evidence="1 2">
    <name type="scientific">Phormidium nigroviride PCC 7112</name>
    <dbReference type="NCBI Taxonomy" id="179408"/>
    <lineage>
        <taxon>Bacteria</taxon>
        <taxon>Bacillati</taxon>
        <taxon>Cyanobacteriota</taxon>
        <taxon>Cyanophyceae</taxon>
        <taxon>Oscillatoriophycideae</taxon>
        <taxon>Oscillatoriales</taxon>
        <taxon>Oscillatoriaceae</taxon>
        <taxon>Phormidium</taxon>
    </lineage>
</organism>
<dbReference type="KEGG" id="oni:Osc7112_5743"/>
<protein>
    <submittedName>
        <fullName evidence="1">FAST kinase domains 1</fullName>
    </submittedName>
</protein>
<dbReference type="EMBL" id="CP003614">
    <property type="protein sequence ID" value="AFZ09954.1"/>
    <property type="molecule type" value="Genomic_DNA"/>
</dbReference>
<evidence type="ECO:0000313" key="2">
    <source>
        <dbReference type="Proteomes" id="UP000010478"/>
    </source>
</evidence>
<dbReference type="AlphaFoldDB" id="K9VQX4"/>
<sequence precursor="true">MPVSYSAFQFSYSRAQKPGKQVDLGASDRENPISILPEKPDSSFIGDSFGVACCDRICVL</sequence>
<keyword evidence="2" id="KW-1185">Reference proteome</keyword>
<keyword evidence="1" id="KW-0808">Transferase</keyword>
<reference evidence="1 2" key="1">
    <citation type="submission" date="2012-05" db="EMBL/GenBank/DDBJ databases">
        <title>Finished chromosome of genome of Oscillatoria sp. PCC 7112.</title>
        <authorList>
            <consortium name="US DOE Joint Genome Institute"/>
            <person name="Gugger M."/>
            <person name="Coursin T."/>
            <person name="Rippka R."/>
            <person name="Tandeau De Marsac N."/>
            <person name="Huntemann M."/>
            <person name="Wei C.-L."/>
            <person name="Han J."/>
            <person name="Detter J.C."/>
            <person name="Han C."/>
            <person name="Tapia R."/>
            <person name="Davenport K."/>
            <person name="Daligault H."/>
            <person name="Erkkila T."/>
            <person name="Gu W."/>
            <person name="Munk A.C.C."/>
            <person name="Teshima H."/>
            <person name="Xu Y."/>
            <person name="Chain P."/>
            <person name="Chen A."/>
            <person name="Krypides N."/>
            <person name="Mavromatis K."/>
            <person name="Markowitz V."/>
            <person name="Szeto E."/>
            <person name="Ivanova N."/>
            <person name="Mikhailova N."/>
            <person name="Ovchinnikova G."/>
            <person name="Pagani I."/>
            <person name="Pati A."/>
            <person name="Goodwin L."/>
            <person name="Peters L."/>
            <person name="Pitluck S."/>
            <person name="Woyke T."/>
            <person name="Kerfeld C."/>
        </authorList>
    </citation>
    <scope>NUCLEOTIDE SEQUENCE [LARGE SCALE GENOMIC DNA]</scope>
    <source>
        <strain evidence="1 2">PCC 7112</strain>
    </source>
</reference>
<dbReference type="HOGENOM" id="CLU_2937169_0_0_3"/>
<dbReference type="Proteomes" id="UP000010478">
    <property type="component" value="Chromosome"/>
</dbReference>
<name>K9VQX4_9CYAN</name>